<protein>
    <submittedName>
        <fullName evidence="3">Uncharacterized protein LOC101692057 isoform X3</fullName>
    </submittedName>
</protein>
<evidence type="ECO:0000313" key="2">
    <source>
        <dbReference type="Proteomes" id="UP000000715"/>
    </source>
</evidence>
<evidence type="ECO:0000313" key="3">
    <source>
        <dbReference type="RefSeq" id="XP_012905496.2"/>
    </source>
</evidence>
<accession>A0A8U0TB54</accession>
<evidence type="ECO:0000256" key="1">
    <source>
        <dbReference type="SAM" id="MobiDB-lite"/>
    </source>
</evidence>
<name>A0A8U0TB54_MUSPF</name>
<dbReference type="Proteomes" id="UP000000715">
    <property type="component" value="Unplaced"/>
</dbReference>
<dbReference type="AlphaFoldDB" id="A0A8U0TB54"/>
<proteinExistence type="predicted"/>
<dbReference type="GeneID" id="101692057"/>
<feature type="compositionally biased region" description="Basic residues" evidence="1">
    <location>
        <begin position="1"/>
        <end position="12"/>
    </location>
</feature>
<sequence length="103" mass="11246">MNRNRYLMRTKSRGGGEDRNGRFSGTAHLQGCGHRILQGGVGTPDPHPEATVQGCDVRELWTSPFLGSPPVKARPDHVFGTREAALGCEEKGVWRLPSSSIFT</sequence>
<organism evidence="2 3">
    <name type="scientific">Mustela putorius furo</name>
    <name type="common">European domestic ferret</name>
    <name type="synonym">Mustela furo</name>
    <dbReference type="NCBI Taxonomy" id="9669"/>
    <lineage>
        <taxon>Eukaryota</taxon>
        <taxon>Metazoa</taxon>
        <taxon>Chordata</taxon>
        <taxon>Craniata</taxon>
        <taxon>Vertebrata</taxon>
        <taxon>Euteleostomi</taxon>
        <taxon>Mammalia</taxon>
        <taxon>Eutheria</taxon>
        <taxon>Laurasiatheria</taxon>
        <taxon>Carnivora</taxon>
        <taxon>Caniformia</taxon>
        <taxon>Musteloidea</taxon>
        <taxon>Mustelidae</taxon>
        <taxon>Mustelinae</taxon>
        <taxon>Mustela</taxon>
    </lineage>
</organism>
<dbReference type="RefSeq" id="XP_012905496.2">
    <property type="nucleotide sequence ID" value="XM_013050042.2"/>
</dbReference>
<reference evidence="3" key="1">
    <citation type="submission" date="2025-08" db="UniProtKB">
        <authorList>
            <consortium name="RefSeq"/>
        </authorList>
    </citation>
    <scope>IDENTIFICATION</scope>
    <source>
        <tissue evidence="3">Brain</tissue>
    </source>
</reference>
<gene>
    <name evidence="3" type="primary">LOC101692057</name>
</gene>
<keyword evidence="2" id="KW-1185">Reference proteome</keyword>
<feature type="region of interest" description="Disordered" evidence="1">
    <location>
        <begin position="1"/>
        <end position="27"/>
    </location>
</feature>